<dbReference type="PANTHER" id="PTHR43877">
    <property type="entry name" value="AMINOALKYLPHOSPHONATE N-ACETYLTRANSFERASE-RELATED-RELATED"/>
    <property type="match status" value="1"/>
</dbReference>
<keyword evidence="5" id="KW-1185">Reference proteome</keyword>
<dbReference type="CDD" id="cd04301">
    <property type="entry name" value="NAT_SF"/>
    <property type="match status" value="1"/>
</dbReference>
<dbReference type="InterPro" id="IPR050832">
    <property type="entry name" value="Bact_Acetyltransf"/>
</dbReference>
<comment type="caution">
    <text evidence="4">The sequence shown here is derived from an EMBL/GenBank/DDBJ whole genome shotgun (WGS) entry which is preliminary data.</text>
</comment>
<dbReference type="AlphaFoldDB" id="A0AAD5PEN0"/>
<protein>
    <submittedName>
        <fullName evidence="4">Acyl-CoA N-acyltransferase</fullName>
    </submittedName>
</protein>
<gene>
    <name evidence="4" type="ORF">BDA99DRAFT_508852</name>
</gene>
<evidence type="ECO:0000313" key="4">
    <source>
        <dbReference type="EMBL" id="KAI9264264.1"/>
    </source>
</evidence>
<keyword evidence="1" id="KW-0808">Transferase</keyword>
<sequence>MVQYTTYECREVTNEDLKRIDAIVTVVNQAYTESEGISICKENKFILIRGYIYIQILNIVLCTDGWTTPKHIYGEPRTNPKEIEDLIVRNGTTHAFYLALDGDLIVGTVLHEKPNDKGEAYISLLSVVPNYQSKGVGGQLFRFLLNDMKKKGIPTASLSTFASRLEVLSWYKKLGFVEEPERVDFGWHYRDSEIKPDCDAELIIMKKPLV</sequence>
<dbReference type="Gene3D" id="3.40.630.30">
    <property type="match status" value="1"/>
</dbReference>
<dbReference type="InterPro" id="IPR016181">
    <property type="entry name" value="Acyl_CoA_acyltransferase"/>
</dbReference>
<dbReference type="InterPro" id="IPR000182">
    <property type="entry name" value="GNAT_dom"/>
</dbReference>
<reference evidence="4" key="1">
    <citation type="journal article" date="2022" name="IScience">
        <title>Evolution of zygomycete secretomes and the origins of terrestrial fungal ecologies.</title>
        <authorList>
            <person name="Chang Y."/>
            <person name="Wang Y."/>
            <person name="Mondo S."/>
            <person name="Ahrendt S."/>
            <person name="Andreopoulos W."/>
            <person name="Barry K."/>
            <person name="Beard J."/>
            <person name="Benny G.L."/>
            <person name="Blankenship S."/>
            <person name="Bonito G."/>
            <person name="Cuomo C."/>
            <person name="Desiro A."/>
            <person name="Gervers K.A."/>
            <person name="Hundley H."/>
            <person name="Kuo A."/>
            <person name="LaButti K."/>
            <person name="Lang B.F."/>
            <person name="Lipzen A."/>
            <person name="O'Donnell K."/>
            <person name="Pangilinan J."/>
            <person name="Reynolds N."/>
            <person name="Sandor L."/>
            <person name="Smith M.E."/>
            <person name="Tsang A."/>
            <person name="Grigoriev I.V."/>
            <person name="Stajich J.E."/>
            <person name="Spatafora J.W."/>
        </authorList>
    </citation>
    <scope>NUCLEOTIDE SEQUENCE</scope>
    <source>
        <strain evidence="4">RSA 2281</strain>
    </source>
</reference>
<dbReference type="Pfam" id="PF00583">
    <property type="entry name" value="Acetyltransf_1"/>
    <property type="match status" value="1"/>
</dbReference>
<evidence type="ECO:0000313" key="5">
    <source>
        <dbReference type="Proteomes" id="UP001209540"/>
    </source>
</evidence>
<organism evidence="4 5">
    <name type="scientific">Phascolomyces articulosus</name>
    <dbReference type="NCBI Taxonomy" id="60185"/>
    <lineage>
        <taxon>Eukaryota</taxon>
        <taxon>Fungi</taxon>
        <taxon>Fungi incertae sedis</taxon>
        <taxon>Mucoromycota</taxon>
        <taxon>Mucoromycotina</taxon>
        <taxon>Mucoromycetes</taxon>
        <taxon>Mucorales</taxon>
        <taxon>Lichtheimiaceae</taxon>
        <taxon>Phascolomyces</taxon>
    </lineage>
</organism>
<dbReference type="SUPFAM" id="SSF55729">
    <property type="entry name" value="Acyl-CoA N-acyltransferases (Nat)"/>
    <property type="match status" value="1"/>
</dbReference>
<evidence type="ECO:0000256" key="2">
    <source>
        <dbReference type="ARBA" id="ARBA00023315"/>
    </source>
</evidence>
<feature type="domain" description="N-acetyltransferase" evidence="3">
    <location>
        <begin position="57"/>
        <end position="210"/>
    </location>
</feature>
<reference evidence="4" key="2">
    <citation type="submission" date="2023-02" db="EMBL/GenBank/DDBJ databases">
        <authorList>
            <consortium name="DOE Joint Genome Institute"/>
            <person name="Mondo S.J."/>
            <person name="Chang Y."/>
            <person name="Wang Y."/>
            <person name="Ahrendt S."/>
            <person name="Andreopoulos W."/>
            <person name="Barry K."/>
            <person name="Beard J."/>
            <person name="Benny G.L."/>
            <person name="Blankenship S."/>
            <person name="Bonito G."/>
            <person name="Cuomo C."/>
            <person name="Desiro A."/>
            <person name="Gervers K.A."/>
            <person name="Hundley H."/>
            <person name="Kuo A."/>
            <person name="LaButti K."/>
            <person name="Lang B.F."/>
            <person name="Lipzen A."/>
            <person name="O'Donnell K."/>
            <person name="Pangilinan J."/>
            <person name="Reynolds N."/>
            <person name="Sandor L."/>
            <person name="Smith M.W."/>
            <person name="Tsang A."/>
            <person name="Grigoriev I.V."/>
            <person name="Stajich J.E."/>
            <person name="Spatafora J.W."/>
        </authorList>
    </citation>
    <scope>NUCLEOTIDE SEQUENCE</scope>
    <source>
        <strain evidence="4">RSA 2281</strain>
    </source>
</reference>
<accession>A0AAD5PEN0</accession>
<keyword evidence="2" id="KW-0012">Acyltransferase</keyword>
<dbReference type="PROSITE" id="PS51186">
    <property type="entry name" value="GNAT"/>
    <property type="match status" value="1"/>
</dbReference>
<dbReference type="EMBL" id="JAIXMP010000012">
    <property type="protein sequence ID" value="KAI9264264.1"/>
    <property type="molecule type" value="Genomic_DNA"/>
</dbReference>
<dbReference type="Proteomes" id="UP001209540">
    <property type="component" value="Unassembled WGS sequence"/>
</dbReference>
<dbReference type="PANTHER" id="PTHR43877:SF2">
    <property type="entry name" value="AMINOALKYLPHOSPHONATE N-ACETYLTRANSFERASE-RELATED"/>
    <property type="match status" value="1"/>
</dbReference>
<evidence type="ECO:0000259" key="3">
    <source>
        <dbReference type="PROSITE" id="PS51186"/>
    </source>
</evidence>
<dbReference type="GO" id="GO:0016747">
    <property type="term" value="F:acyltransferase activity, transferring groups other than amino-acyl groups"/>
    <property type="evidence" value="ECO:0007669"/>
    <property type="project" value="InterPro"/>
</dbReference>
<name>A0AAD5PEN0_9FUNG</name>
<proteinExistence type="predicted"/>
<evidence type="ECO:0000256" key="1">
    <source>
        <dbReference type="ARBA" id="ARBA00022679"/>
    </source>
</evidence>